<accession>A0A5P1FQE1</accession>
<feature type="region of interest" description="Disordered" evidence="1">
    <location>
        <begin position="1018"/>
        <end position="1039"/>
    </location>
</feature>
<feature type="compositionally biased region" description="Polar residues" evidence="1">
    <location>
        <begin position="1022"/>
        <end position="1038"/>
    </location>
</feature>
<organism evidence="2 3">
    <name type="scientific">Asparagus officinalis</name>
    <name type="common">Garden asparagus</name>
    <dbReference type="NCBI Taxonomy" id="4686"/>
    <lineage>
        <taxon>Eukaryota</taxon>
        <taxon>Viridiplantae</taxon>
        <taxon>Streptophyta</taxon>
        <taxon>Embryophyta</taxon>
        <taxon>Tracheophyta</taxon>
        <taxon>Spermatophyta</taxon>
        <taxon>Magnoliopsida</taxon>
        <taxon>Liliopsida</taxon>
        <taxon>Asparagales</taxon>
        <taxon>Asparagaceae</taxon>
        <taxon>Asparagoideae</taxon>
        <taxon>Asparagus</taxon>
    </lineage>
</organism>
<feature type="compositionally biased region" description="Basic residues" evidence="1">
    <location>
        <begin position="277"/>
        <end position="287"/>
    </location>
</feature>
<dbReference type="Proteomes" id="UP000243459">
    <property type="component" value="Chromosome 1"/>
</dbReference>
<feature type="compositionally biased region" description="Polar residues" evidence="1">
    <location>
        <begin position="179"/>
        <end position="190"/>
    </location>
</feature>
<dbReference type="PANTHER" id="PTHR31008">
    <property type="entry name" value="COP1-INTERACTING PROTEIN-RELATED"/>
    <property type="match status" value="1"/>
</dbReference>
<name>A0A5P1FQE1_ASPOF</name>
<reference evidence="3" key="1">
    <citation type="journal article" date="2017" name="Nat. Commun.">
        <title>The asparagus genome sheds light on the origin and evolution of a young Y chromosome.</title>
        <authorList>
            <person name="Harkess A."/>
            <person name="Zhou J."/>
            <person name="Xu C."/>
            <person name="Bowers J.E."/>
            <person name="Van der Hulst R."/>
            <person name="Ayyampalayam S."/>
            <person name="Mercati F."/>
            <person name="Riccardi P."/>
            <person name="McKain M.R."/>
            <person name="Kakrana A."/>
            <person name="Tang H."/>
            <person name="Ray J."/>
            <person name="Groenendijk J."/>
            <person name="Arikit S."/>
            <person name="Mathioni S.M."/>
            <person name="Nakano M."/>
            <person name="Shan H."/>
            <person name="Telgmann-Rauber A."/>
            <person name="Kanno A."/>
            <person name="Yue Z."/>
            <person name="Chen H."/>
            <person name="Li W."/>
            <person name="Chen Y."/>
            <person name="Xu X."/>
            <person name="Zhang Y."/>
            <person name="Luo S."/>
            <person name="Chen H."/>
            <person name="Gao J."/>
            <person name="Mao Z."/>
            <person name="Pires J.C."/>
            <person name="Luo M."/>
            <person name="Kudrna D."/>
            <person name="Wing R.A."/>
            <person name="Meyers B.C."/>
            <person name="Yi K."/>
            <person name="Kong H."/>
            <person name="Lavrijsen P."/>
            <person name="Sunseri F."/>
            <person name="Falavigna A."/>
            <person name="Ye Y."/>
            <person name="Leebens-Mack J.H."/>
            <person name="Chen G."/>
        </authorList>
    </citation>
    <scope>NUCLEOTIDE SEQUENCE [LARGE SCALE GENOMIC DNA]</scope>
    <source>
        <strain evidence="3">cv. DH0086</strain>
    </source>
</reference>
<sequence length="1102" mass="122850">MILQINEAIAIQGNGRHSLSMGEDHQSRWTGSMKVSRYSLSASTEKAVVLSKNGKHRRLSTGSITQEENSRRQLLKVLDSRKTVLRKEQGMAFARAVAAGFDVDHMANLILFAKSFGASRLLEACLKFVELWKAKHKSEQWLEVVGAEAVPYQSEFVSMKEKQFSEVWPVSSDNLATGNSEIDNYTSASNAGDERLGSVPKYDHGHVQNVMIPQWASHGPPVSQSYPVQSMSYYQSYPVNGSGFQSPYAPIDDPGLRIKTSLKESENGVYQNNKESRKSRKKVRNSRKIQSDTSEGSKSRSESQSASDIGYEEEIQDLQSNTPSRKHQSSSKSIRTANIVEKDPVVDKGGDAGNWQTFQKLLLRIQRESTSADRDMFSNEEAQPKRRQNKNPTDPSTPPTRNNSDLQDLRMVGCDNESRRTGYCKFNNDDLMISEQMKQVSNNNPISNEYQNSSHLHKSSLYNASDESFIVPCRSGLHEEPTKEKRSVIEMNSDIHLARKNKDNSHGNKDCQSYEPHDLNLMPDRGFEWKSHGFDPAKDFDMQISTRNFIKKESISQKDVSKRAREELKGLISKKTAPMTIRGKSSKLNPLADAKARAEKIRAFKANLQKVKKEKEEEEKKRLEALKRERQKRITARSSSNVANSTLSAPLPKLKKPISQSPSTPNISKFGNSTPKSSSPLRKMPRSSKSPSSPMQTRASLTPKPSPLSYKGSKFSDDQPSNLSPLVKLLRSNKTIAQSTSKSQETTVQRRIRLSPSPSSSFSKGSKFSDSHEVTKVNRSNGLRQSATPVSRPSEIQAKRVSDPKARKSSPGSSVRRISSSQQQKETMMSKSQVKSKPATSRSRTGASKEACGEIKKNQSKTSISNNEDDPIVEKAVVILENKTTAAPITRASDAKNGVSSCKDGRIEEIELASELQNSVEVVNVPKVVSQKLSNFPVTKKPDQDPFARALHREKSTIRSLEHVGEHIGQKEATIGSERNRHTCKSMESISLVQIHEIHEKPLVRGSPKGIKEVLKFRRKGQSSASGEPNSDTSNNVPTLKDLISKEDHSLSTPPKASRTFSLFSPFQHKSTEKKAAARGLIRGDVYPQIFWGVPLCIWQFL</sequence>
<evidence type="ECO:0000256" key="1">
    <source>
        <dbReference type="SAM" id="MobiDB-lite"/>
    </source>
</evidence>
<dbReference type="Gramene" id="ONK80516">
    <property type="protein sequence ID" value="ONK80516"/>
    <property type="gene ID" value="A4U43_C01F18660"/>
</dbReference>
<gene>
    <name evidence="2" type="ORF">A4U43_C01F18660</name>
</gene>
<feature type="compositionally biased region" description="Low complexity" evidence="1">
    <location>
        <begin position="809"/>
        <end position="824"/>
    </location>
</feature>
<feature type="compositionally biased region" description="Polar residues" evidence="1">
    <location>
        <begin position="636"/>
        <end position="648"/>
    </location>
</feature>
<feature type="compositionally biased region" description="Polar residues" evidence="1">
    <location>
        <begin position="825"/>
        <end position="846"/>
    </location>
</feature>
<protein>
    <submittedName>
        <fullName evidence="2">Uncharacterized protein</fullName>
    </submittedName>
</protein>
<feature type="compositionally biased region" description="Low complexity" evidence="1">
    <location>
        <begin position="675"/>
        <end position="695"/>
    </location>
</feature>
<dbReference type="AlphaFoldDB" id="A0A5P1FQE1"/>
<feature type="compositionally biased region" description="Basic and acidic residues" evidence="1">
    <location>
        <begin position="340"/>
        <end position="350"/>
    </location>
</feature>
<feature type="compositionally biased region" description="Polar residues" evidence="1">
    <location>
        <begin position="777"/>
        <end position="791"/>
    </location>
</feature>
<feature type="compositionally biased region" description="Low complexity" evidence="1">
    <location>
        <begin position="755"/>
        <end position="766"/>
    </location>
</feature>
<feature type="compositionally biased region" description="Basic and acidic residues" evidence="1">
    <location>
        <begin position="797"/>
        <end position="806"/>
    </location>
</feature>
<feature type="compositionally biased region" description="Polar residues" evidence="1">
    <location>
        <begin position="732"/>
        <end position="749"/>
    </location>
</feature>
<evidence type="ECO:0000313" key="3">
    <source>
        <dbReference type="Proteomes" id="UP000243459"/>
    </source>
</evidence>
<feature type="region of interest" description="Disordered" evidence="1">
    <location>
        <begin position="179"/>
        <end position="200"/>
    </location>
</feature>
<feature type="compositionally biased region" description="Polar residues" evidence="1">
    <location>
        <begin position="658"/>
        <end position="674"/>
    </location>
</feature>
<proteinExistence type="predicted"/>
<feature type="region of interest" description="Disordered" evidence="1">
    <location>
        <begin position="370"/>
        <end position="407"/>
    </location>
</feature>
<feature type="region of interest" description="Disordered" evidence="1">
    <location>
        <begin position="628"/>
        <end position="868"/>
    </location>
</feature>
<dbReference type="EMBL" id="CM007381">
    <property type="protein sequence ID" value="ONK80516.1"/>
    <property type="molecule type" value="Genomic_DNA"/>
</dbReference>
<feature type="compositionally biased region" description="Polar residues" evidence="1">
    <location>
        <begin position="390"/>
        <end position="406"/>
    </location>
</feature>
<dbReference type="PANTHER" id="PTHR31008:SF2">
    <property type="entry name" value="COP1-INTERACTING PROTEIN-LIKE PROTEIN"/>
    <property type="match status" value="1"/>
</dbReference>
<dbReference type="OMA" id="HEIHEKP"/>
<feature type="region of interest" description="Disordered" evidence="1">
    <location>
        <begin position="262"/>
        <end position="353"/>
    </location>
</feature>
<feature type="compositionally biased region" description="Basic and acidic residues" evidence="1">
    <location>
        <begin position="767"/>
        <end position="776"/>
    </location>
</feature>
<keyword evidence="3" id="KW-1185">Reference proteome</keyword>
<evidence type="ECO:0000313" key="2">
    <source>
        <dbReference type="EMBL" id="ONK80516.1"/>
    </source>
</evidence>